<feature type="compositionally biased region" description="Low complexity" evidence="1">
    <location>
        <begin position="53"/>
        <end position="73"/>
    </location>
</feature>
<evidence type="ECO:0000256" key="2">
    <source>
        <dbReference type="SAM" id="Phobius"/>
    </source>
</evidence>
<keyword evidence="4" id="KW-1185">Reference proteome</keyword>
<feature type="transmembrane region" description="Helical" evidence="2">
    <location>
        <begin position="113"/>
        <end position="136"/>
    </location>
</feature>
<evidence type="ECO:0000256" key="1">
    <source>
        <dbReference type="SAM" id="MobiDB-lite"/>
    </source>
</evidence>
<keyword evidence="2" id="KW-0812">Transmembrane</keyword>
<dbReference type="EMBL" id="QNUK01000132">
    <property type="protein sequence ID" value="KAF5900619.1"/>
    <property type="molecule type" value="Genomic_DNA"/>
</dbReference>
<accession>A0A8J4TYA0</accession>
<feature type="compositionally biased region" description="Basic and acidic residues" evidence="1">
    <location>
        <begin position="161"/>
        <end position="174"/>
    </location>
</feature>
<gene>
    <name evidence="3" type="ORF">DAT39_009709</name>
</gene>
<sequence>SGLGRSECREMNIIILVLLFTFTVETKGNNITTTVTSEGVTSNNGSTQGSQFTSNQESSSTSTEELTSSATSTLKPTLTVTSSSTMNANTSYNNDTTVQPTSNFFNYMDLRTILIFMLGVIFSTVIFSVVLCVVSVCIRCRKTDANTDKEGIILEAVKSEHDQSVMQSDEHQADEQAPLQVHSPVSSNTSTLNGGTDEEMKVFGKEQTEGLGVVNELDYASINYSLLQKKDDGDSMPQKVESDYAEIQLKKPSEGEKVETLPDGERPEEPKQDGVDQDLDSEM</sequence>
<evidence type="ECO:0000313" key="4">
    <source>
        <dbReference type="Proteomes" id="UP000727407"/>
    </source>
</evidence>
<feature type="compositionally biased region" description="Polar residues" evidence="1">
    <location>
        <begin position="183"/>
        <end position="194"/>
    </location>
</feature>
<feature type="compositionally biased region" description="Basic and acidic residues" evidence="1">
    <location>
        <begin position="248"/>
        <end position="274"/>
    </location>
</feature>
<keyword evidence="2" id="KW-1133">Transmembrane helix</keyword>
<proteinExistence type="predicted"/>
<evidence type="ECO:0000313" key="3">
    <source>
        <dbReference type="EMBL" id="KAF5900619.1"/>
    </source>
</evidence>
<dbReference type="AlphaFoldDB" id="A0A8J4TYA0"/>
<comment type="caution">
    <text evidence="3">The sequence shown here is derived from an EMBL/GenBank/DDBJ whole genome shotgun (WGS) entry which is preliminary data.</text>
</comment>
<reference evidence="3" key="1">
    <citation type="submission" date="2020-07" db="EMBL/GenBank/DDBJ databases">
        <title>Clarias magur genome sequencing, assembly and annotation.</title>
        <authorList>
            <person name="Kushwaha B."/>
            <person name="Kumar R."/>
            <person name="Das P."/>
            <person name="Joshi C.G."/>
            <person name="Kumar D."/>
            <person name="Nagpure N.S."/>
            <person name="Pandey M."/>
            <person name="Agarwal S."/>
            <person name="Srivastava S."/>
            <person name="Singh M."/>
            <person name="Sahoo L."/>
            <person name="Jayasankar P."/>
            <person name="Meher P.K."/>
            <person name="Koringa P.G."/>
            <person name="Iquebal M.A."/>
            <person name="Das S.P."/>
            <person name="Bit A."/>
            <person name="Patnaik S."/>
            <person name="Patel N."/>
            <person name="Shah T.M."/>
            <person name="Hinsu A."/>
            <person name="Jena J.K."/>
        </authorList>
    </citation>
    <scope>NUCLEOTIDE SEQUENCE</scope>
    <source>
        <strain evidence="3">CIFAMagur01</strain>
        <tissue evidence="3">Testis</tissue>
    </source>
</reference>
<keyword evidence="2" id="KW-0472">Membrane</keyword>
<organism evidence="3 4">
    <name type="scientific">Clarias magur</name>
    <name type="common">Asian catfish</name>
    <name type="synonym">Macropteronotus magur</name>
    <dbReference type="NCBI Taxonomy" id="1594786"/>
    <lineage>
        <taxon>Eukaryota</taxon>
        <taxon>Metazoa</taxon>
        <taxon>Chordata</taxon>
        <taxon>Craniata</taxon>
        <taxon>Vertebrata</taxon>
        <taxon>Euteleostomi</taxon>
        <taxon>Actinopterygii</taxon>
        <taxon>Neopterygii</taxon>
        <taxon>Teleostei</taxon>
        <taxon>Ostariophysi</taxon>
        <taxon>Siluriformes</taxon>
        <taxon>Clariidae</taxon>
        <taxon>Clarias</taxon>
    </lineage>
</organism>
<feature type="region of interest" description="Disordered" evidence="1">
    <location>
        <begin position="229"/>
        <end position="283"/>
    </location>
</feature>
<name>A0A8J4TYA0_CLAMG</name>
<feature type="compositionally biased region" description="Polar residues" evidence="1">
    <location>
        <begin position="35"/>
        <end position="52"/>
    </location>
</feature>
<protein>
    <submittedName>
        <fullName evidence="3">Myeloid cell surface antigen CD33-like</fullName>
    </submittedName>
</protein>
<dbReference type="OrthoDB" id="10012075at2759"/>
<feature type="non-terminal residue" evidence="3">
    <location>
        <position position="283"/>
    </location>
</feature>
<feature type="non-terminal residue" evidence="3">
    <location>
        <position position="1"/>
    </location>
</feature>
<feature type="region of interest" description="Disordered" evidence="1">
    <location>
        <begin position="161"/>
        <end position="197"/>
    </location>
</feature>
<feature type="region of interest" description="Disordered" evidence="1">
    <location>
        <begin position="35"/>
        <end position="73"/>
    </location>
</feature>
<dbReference type="Proteomes" id="UP000727407">
    <property type="component" value="Unassembled WGS sequence"/>
</dbReference>